<reference evidence="1" key="1">
    <citation type="journal article" date="2014" name="Front. Microbiol.">
        <title>High frequency of phylogenetically diverse reductive dehalogenase-homologous genes in deep subseafloor sedimentary metagenomes.</title>
        <authorList>
            <person name="Kawai M."/>
            <person name="Futagami T."/>
            <person name="Toyoda A."/>
            <person name="Takaki Y."/>
            <person name="Nishi S."/>
            <person name="Hori S."/>
            <person name="Arai W."/>
            <person name="Tsubouchi T."/>
            <person name="Morono Y."/>
            <person name="Uchiyama I."/>
            <person name="Ito T."/>
            <person name="Fujiyama A."/>
            <person name="Inagaki F."/>
            <person name="Takami H."/>
        </authorList>
    </citation>
    <scope>NUCLEOTIDE SEQUENCE</scope>
    <source>
        <strain evidence="1">Expedition CK06-06</strain>
    </source>
</reference>
<organism evidence="1">
    <name type="scientific">marine sediment metagenome</name>
    <dbReference type="NCBI Taxonomy" id="412755"/>
    <lineage>
        <taxon>unclassified sequences</taxon>
        <taxon>metagenomes</taxon>
        <taxon>ecological metagenomes</taxon>
    </lineage>
</organism>
<dbReference type="EMBL" id="BART01030676">
    <property type="protein sequence ID" value="GAH18280.1"/>
    <property type="molecule type" value="Genomic_DNA"/>
</dbReference>
<feature type="non-terminal residue" evidence="1">
    <location>
        <position position="1"/>
    </location>
</feature>
<protein>
    <submittedName>
        <fullName evidence="1">Uncharacterized protein</fullName>
    </submittedName>
</protein>
<proteinExistence type="predicted"/>
<accession>X1ED43</accession>
<gene>
    <name evidence="1" type="ORF">S01H4_53479</name>
</gene>
<dbReference type="AlphaFoldDB" id="X1ED43"/>
<evidence type="ECO:0000313" key="1">
    <source>
        <dbReference type="EMBL" id="GAH18280.1"/>
    </source>
</evidence>
<sequence>SVNVSLSAEETILSAVVREGRVIVSAALSGFESDQSYSSFRKGLLEEGLKAEISYSSYG</sequence>
<name>X1ED43_9ZZZZ</name>
<comment type="caution">
    <text evidence="1">The sequence shown here is derived from an EMBL/GenBank/DDBJ whole genome shotgun (WGS) entry which is preliminary data.</text>
</comment>